<protein>
    <submittedName>
        <fullName evidence="1">Uncharacterized protein</fullName>
    </submittedName>
</protein>
<organism evidence="1 2">
    <name type="scientific">Polycladospora coralii</name>
    <dbReference type="NCBI Taxonomy" id="2771432"/>
    <lineage>
        <taxon>Bacteria</taxon>
        <taxon>Bacillati</taxon>
        <taxon>Bacillota</taxon>
        <taxon>Bacilli</taxon>
        <taxon>Bacillales</taxon>
        <taxon>Thermoactinomycetaceae</taxon>
        <taxon>Polycladospora</taxon>
    </lineage>
</organism>
<dbReference type="RefSeq" id="WP_191142171.1">
    <property type="nucleotide sequence ID" value="NZ_JACXAH010000014.1"/>
</dbReference>
<accession>A0A926N6W3</accession>
<evidence type="ECO:0000313" key="2">
    <source>
        <dbReference type="Proteomes" id="UP000661691"/>
    </source>
</evidence>
<dbReference type="Proteomes" id="UP000661691">
    <property type="component" value="Unassembled WGS sequence"/>
</dbReference>
<evidence type="ECO:0000313" key="1">
    <source>
        <dbReference type="EMBL" id="MBD1372836.1"/>
    </source>
</evidence>
<gene>
    <name evidence="1" type="ORF">IC620_10760</name>
</gene>
<reference evidence="1" key="1">
    <citation type="submission" date="2020-09" db="EMBL/GenBank/DDBJ databases">
        <title>A novel bacterium of genus Hazenella, isolated from South China Sea.</title>
        <authorList>
            <person name="Huang H."/>
            <person name="Mo K."/>
            <person name="Hu Y."/>
        </authorList>
    </citation>
    <scope>NUCLEOTIDE SEQUENCE</scope>
    <source>
        <strain evidence="1">IB182357</strain>
    </source>
</reference>
<dbReference type="AlphaFoldDB" id="A0A926N6W3"/>
<proteinExistence type="predicted"/>
<comment type="caution">
    <text evidence="1">The sequence shown here is derived from an EMBL/GenBank/DDBJ whole genome shotgun (WGS) entry which is preliminary data.</text>
</comment>
<keyword evidence="2" id="KW-1185">Reference proteome</keyword>
<dbReference type="EMBL" id="JACXAH010000014">
    <property type="protein sequence ID" value="MBD1372836.1"/>
    <property type="molecule type" value="Genomic_DNA"/>
</dbReference>
<sequence length="91" mass="11032">MNTIGQFVPFLYLSSVECRPCGKLIKYYLVEQKPQLTDRFICPHCNQTRQFFHFHRLNTWTEPEEQQRYLRKTQYQGMHVQVLIIGKIRVL</sequence>
<name>A0A926N6W3_9BACL</name>